<reference evidence="1 2" key="1">
    <citation type="journal article" date="2023" name="Nucleic Acids Res.">
        <title>The hologenome of Daphnia magna reveals possible DNA methylation and microbiome-mediated evolution of the host genome.</title>
        <authorList>
            <person name="Chaturvedi A."/>
            <person name="Li X."/>
            <person name="Dhandapani V."/>
            <person name="Marshall H."/>
            <person name="Kissane S."/>
            <person name="Cuenca-Cambronero M."/>
            <person name="Asole G."/>
            <person name="Calvet F."/>
            <person name="Ruiz-Romero M."/>
            <person name="Marangio P."/>
            <person name="Guigo R."/>
            <person name="Rago D."/>
            <person name="Mirbahai L."/>
            <person name="Eastwood N."/>
            <person name="Colbourne J.K."/>
            <person name="Zhou J."/>
            <person name="Mallon E."/>
            <person name="Orsini L."/>
        </authorList>
    </citation>
    <scope>NUCLEOTIDE SEQUENCE [LARGE SCALE GENOMIC DNA]</scope>
    <source>
        <strain evidence="1">LRV0_1</strain>
    </source>
</reference>
<sequence length="243" mass="27440">MDISTIDEDKPHLVYEGRIIIEERDTFGSPIWVDRTDLNCYAQGARGTPRGSLTCRSYNILRTELTCKHMRGHCRVQYHARVFCVTNRSVVRLTAFLVRMITLYHLPWSSRDVFDSMAEMVATCARTECIWPRALRWPESQEQVLHDQREACARAKRANHSARRMELLENRLGYAGDDAQAPEPAAGLNEGVPSLENVAAVQLDKGMAENLDEFTYPVDQVLEMNVGGFLGVQNPASGEVIDL</sequence>
<gene>
    <name evidence="1" type="ORF">OUZ56_012931</name>
</gene>
<keyword evidence="2" id="KW-1185">Reference proteome</keyword>
<proteinExistence type="predicted"/>
<comment type="caution">
    <text evidence="1">The sequence shown here is derived from an EMBL/GenBank/DDBJ whole genome shotgun (WGS) entry which is preliminary data.</text>
</comment>
<protein>
    <submittedName>
        <fullName evidence="1">Uncharacterized protein</fullName>
    </submittedName>
</protein>
<evidence type="ECO:0000313" key="2">
    <source>
        <dbReference type="Proteomes" id="UP001234178"/>
    </source>
</evidence>
<accession>A0ABQ9Z584</accession>
<dbReference type="EMBL" id="JAOYFB010000002">
    <property type="protein sequence ID" value="KAK4007779.1"/>
    <property type="molecule type" value="Genomic_DNA"/>
</dbReference>
<organism evidence="1 2">
    <name type="scientific">Daphnia magna</name>
    <dbReference type="NCBI Taxonomy" id="35525"/>
    <lineage>
        <taxon>Eukaryota</taxon>
        <taxon>Metazoa</taxon>
        <taxon>Ecdysozoa</taxon>
        <taxon>Arthropoda</taxon>
        <taxon>Crustacea</taxon>
        <taxon>Branchiopoda</taxon>
        <taxon>Diplostraca</taxon>
        <taxon>Cladocera</taxon>
        <taxon>Anomopoda</taxon>
        <taxon>Daphniidae</taxon>
        <taxon>Daphnia</taxon>
    </lineage>
</organism>
<dbReference type="Proteomes" id="UP001234178">
    <property type="component" value="Unassembled WGS sequence"/>
</dbReference>
<name>A0ABQ9Z584_9CRUS</name>
<evidence type="ECO:0000313" key="1">
    <source>
        <dbReference type="EMBL" id="KAK4007779.1"/>
    </source>
</evidence>